<dbReference type="SUPFAM" id="SSF47413">
    <property type="entry name" value="lambda repressor-like DNA-binding domains"/>
    <property type="match status" value="1"/>
</dbReference>
<feature type="domain" description="HTH cro/C1-type" evidence="1">
    <location>
        <begin position="22"/>
        <end position="76"/>
    </location>
</feature>
<dbReference type="PANTHER" id="PTHR35010:SF3">
    <property type="entry name" value="BLL4873 PROTEIN"/>
    <property type="match status" value="1"/>
</dbReference>
<dbReference type="Gene3D" id="3.30.450.180">
    <property type="match status" value="1"/>
</dbReference>
<dbReference type="Gene3D" id="1.10.260.40">
    <property type="entry name" value="lambda repressor-like DNA-binding domains"/>
    <property type="match status" value="1"/>
</dbReference>
<dbReference type="eggNOG" id="COG1396">
    <property type="taxonomic scope" value="Bacteria"/>
</dbReference>
<dbReference type="GO" id="GO:0003677">
    <property type="term" value="F:DNA binding"/>
    <property type="evidence" value="ECO:0007669"/>
    <property type="project" value="InterPro"/>
</dbReference>
<protein>
    <recommendedName>
        <fullName evidence="1">HTH cro/C1-type domain-containing protein</fullName>
    </recommendedName>
</protein>
<evidence type="ECO:0000313" key="3">
    <source>
        <dbReference type="Proteomes" id="UP000017746"/>
    </source>
</evidence>
<dbReference type="CDD" id="cd00093">
    <property type="entry name" value="HTH_XRE"/>
    <property type="match status" value="1"/>
</dbReference>
<accession>U5VW69</accession>
<reference evidence="2 3" key="1">
    <citation type="journal article" date="2014" name="J. Biotechnol.">
        <title>Complete genome sequence of the actinobacterium Actinoplanes friuliensis HAG 010964, producer of the lipopeptide antibiotic friulimycin.</title>
        <authorList>
            <person name="Ruckert C."/>
            <person name="Szczepanowski R."/>
            <person name="Albersmeier A."/>
            <person name="Goesmann A."/>
            <person name="Fischer N."/>
            <person name="Steinkamper A."/>
            <person name="Puhler A."/>
            <person name="Biener R."/>
            <person name="Schwartz D."/>
            <person name="Kalinowski J."/>
        </authorList>
    </citation>
    <scope>NUCLEOTIDE SEQUENCE [LARGE SCALE GENOMIC DNA]</scope>
    <source>
        <strain evidence="2 3">DSM 7358</strain>
    </source>
</reference>
<dbReference type="EMBL" id="CP006272">
    <property type="protein sequence ID" value="AGZ41079.1"/>
    <property type="molecule type" value="Genomic_DNA"/>
</dbReference>
<dbReference type="SMART" id="SM00530">
    <property type="entry name" value="HTH_XRE"/>
    <property type="match status" value="1"/>
</dbReference>
<dbReference type="Pfam" id="PF13560">
    <property type="entry name" value="HTH_31"/>
    <property type="match status" value="1"/>
</dbReference>
<name>U5VW69_9ACTN</name>
<dbReference type="Proteomes" id="UP000017746">
    <property type="component" value="Chromosome"/>
</dbReference>
<dbReference type="HOGENOM" id="CLU_057862_2_0_11"/>
<dbReference type="InterPro" id="IPR010982">
    <property type="entry name" value="Lambda_DNA-bd_dom_sf"/>
</dbReference>
<evidence type="ECO:0000259" key="1">
    <source>
        <dbReference type="PROSITE" id="PS50943"/>
    </source>
</evidence>
<dbReference type="Pfam" id="PF17765">
    <property type="entry name" value="MLTR_LBD"/>
    <property type="match status" value="1"/>
</dbReference>
<dbReference type="KEGG" id="afs:AFR_13965"/>
<dbReference type="AlphaFoldDB" id="U5VW69"/>
<sequence>MGEFLRSRRERLTPADVGLPDRARRRTPGLRREEVADLAGIGVDWYIRLEQGRAVSASAATLDALARALRLDPTERAHLQELAGGNHRPPFVREKVPAAIRRIVTSLPQPAYVTGRRWDMLLANAAAIELFPGMVAGNVLEYLLLSPEAREVFGMSWATEARRVTAQFRAAYAVWAGDPSFEQVRETLALSPEFRRWWEQHDIRHSRAGAKTLRGRRYTYATFQANDDPSLRLAVYTPDDR</sequence>
<gene>
    <name evidence="2" type="ORF">AFR_13965</name>
</gene>
<evidence type="ECO:0000313" key="2">
    <source>
        <dbReference type="EMBL" id="AGZ41079.1"/>
    </source>
</evidence>
<proteinExistence type="predicted"/>
<keyword evidence="3" id="KW-1185">Reference proteome</keyword>
<dbReference type="InterPro" id="IPR041413">
    <property type="entry name" value="MLTR_LBD"/>
</dbReference>
<organism evidence="2 3">
    <name type="scientific">Actinoplanes friuliensis DSM 7358</name>
    <dbReference type="NCBI Taxonomy" id="1246995"/>
    <lineage>
        <taxon>Bacteria</taxon>
        <taxon>Bacillati</taxon>
        <taxon>Actinomycetota</taxon>
        <taxon>Actinomycetes</taxon>
        <taxon>Micromonosporales</taxon>
        <taxon>Micromonosporaceae</taxon>
        <taxon>Actinoplanes</taxon>
    </lineage>
</organism>
<dbReference type="PANTHER" id="PTHR35010">
    <property type="entry name" value="BLL4672 PROTEIN-RELATED"/>
    <property type="match status" value="1"/>
</dbReference>
<dbReference type="PROSITE" id="PS50943">
    <property type="entry name" value="HTH_CROC1"/>
    <property type="match status" value="1"/>
</dbReference>
<dbReference type="PATRIC" id="fig|1246995.3.peg.2833"/>
<dbReference type="InterPro" id="IPR001387">
    <property type="entry name" value="Cro/C1-type_HTH"/>
</dbReference>